<dbReference type="STRING" id="1890683.A0A427YQF5"/>
<dbReference type="AlphaFoldDB" id="A0A427YQF5"/>
<dbReference type="Gene3D" id="3.40.50.720">
    <property type="entry name" value="NAD(P)-binding Rossmann-like Domain"/>
    <property type="match status" value="1"/>
</dbReference>
<reference evidence="1 2" key="1">
    <citation type="submission" date="2018-11" db="EMBL/GenBank/DDBJ databases">
        <title>Genome sequence of Saitozyma podzolica DSM 27192.</title>
        <authorList>
            <person name="Aliyu H."/>
            <person name="Gorte O."/>
            <person name="Ochsenreither K."/>
        </authorList>
    </citation>
    <scope>NUCLEOTIDE SEQUENCE [LARGE SCALE GENOMIC DNA]</scope>
    <source>
        <strain evidence="1 2">DSM 27192</strain>
    </source>
</reference>
<dbReference type="SUPFAM" id="SSF51735">
    <property type="entry name" value="NAD(P)-binding Rossmann-fold domains"/>
    <property type="match status" value="1"/>
</dbReference>
<protein>
    <recommendedName>
        <fullName evidence="3">NAD(P)-binding domain-containing protein</fullName>
    </recommendedName>
</protein>
<dbReference type="InterPro" id="IPR036291">
    <property type="entry name" value="NAD(P)-bd_dom_sf"/>
</dbReference>
<dbReference type="Proteomes" id="UP000279259">
    <property type="component" value="Unassembled WGS sequence"/>
</dbReference>
<accession>A0A427YQF5</accession>
<keyword evidence="2" id="KW-1185">Reference proteome</keyword>
<evidence type="ECO:0000313" key="2">
    <source>
        <dbReference type="Proteomes" id="UP000279259"/>
    </source>
</evidence>
<dbReference type="EMBL" id="RSCD01000004">
    <property type="protein sequence ID" value="RSH93344.1"/>
    <property type="molecule type" value="Genomic_DNA"/>
</dbReference>
<sequence>MSAAKIAEHAASAGERIIITGATGNAGSGILTAALASPLISGVTVISRKPPYITHPKLTTILLAPPDYPEGFDVKEVPPSLLERLKGHSAVIWALGISQTQVNQQDYIKITHDYTDTFARAFSSLGTSSNPFRFVFVSGEGADQNEKGRALFSRIKGRTEKELKAMETDSFRTISVRPGGILPMPEHRQYMSTLLSVTWRVAGAIFNTVYPKAVIESVDLGVACVEIAAGKNGKGWDKRTEQGWVPNPVLKELAEELKRAGGARA</sequence>
<evidence type="ECO:0000313" key="1">
    <source>
        <dbReference type="EMBL" id="RSH93344.1"/>
    </source>
</evidence>
<dbReference type="OrthoDB" id="9975943at2759"/>
<dbReference type="PANTHER" id="PTHR14097">
    <property type="entry name" value="OXIDOREDUCTASE HTATIP2"/>
    <property type="match status" value="1"/>
</dbReference>
<gene>
    <name evidence="1" type="ORF">EHS25_007700</name>
</gene>
<proteinExistence type="predicted"/>
<evidence type="ECO:0008006" key="3">
    <source>
        <dbReference type="Google" id="ProtNLM"/>
    </source>
</evidence>
<dbReference type="PANTHER" id="PTHR14097:SF8">
    <property type="entry name" value="NAD(P)-BINDING DOMAIN-CONTAINING PROTEIN"/>
    <property type="match status" value="1"/>
</dbReference>
<organism evidence="1 2">
    <name type="scientific">Saitozyma podzolica</name>
    <dbReference type="NCBI Taxonomy" id="1890683"/>
    <lineage>
        <taxon>Eukaryota</taxon>
        <taxon>Fungi</taxon>
        <taxon>Dikarya</taxon>
        <taxon>Basidiomycota</taxon>
        <taxon>Agaricomycotina</taxon>
        <taxon>Tremellomycetes</taxon>
        <taxon>Tremellales</taxon>
        <taxon>Trimorphomycetaceae</taxon>
        <taxon>Saitozyma</taxon>
    </lineage>
</organism>
<name>A0A427YQF5_9TREE</name>
<comment type="caution">
    <text evidence="1">The sequence shown here is derived from an EMBL/GenBank/DDBJ whole genome shotgun (WGS) entry which is preliminary data.</text>
</comment>